<dbReference type="HAMAP" id="MF_01235">
    <property type="entry name" value="ManNAc6P_epimer"/>
    <property type="match status" value="1"/>
</dbReference>
<evidence type="ECO:0000256" key="1">
    <source>
        <dbReference type="ARBA" id="ARBA00000056"/>
    </source>
</evidence>
<dbReference type="PANTHER" id="PTHR36204">
    <property type="entry name" value="N-ACETYLMANNOSAMINE-6-PHOSPHATE 2-EPIMERASE-RELATED"/>
    <property type="match status" value="1"/>
</dbReference>
<dbReference type="RefSeq" id="WP_079413421.1">
    <property type="nucleotide sequence ID" value="NZ_MBTG01000012.1"/>
</dbReference>
<reference evidence="9" key="1">
    <citation type="submission" date="2016-07" db="EMBL/GenBank/DDBJ databases">
        <authorList>
            <person name="Florea S."/>
            <person name="Webb J.S."/>
            <person name="Jaromczyk J."/>
            <person name="Schardl C.L."/>
        </authorList>
    </citation>
    <scope>NUCLEOTIDE SEQUENCE [LARGE SCALE GENOMIC DNA]</scope>
    <source>
        <strain evidence="9">CY1</strain>
    </source>
</reference>
<comment type="pathway">
    <text evidence="3 7">Amino-sugar metabolism; N-acetylneuraminate degradation; D-fructose 6-phosphate from N-acetylneuraminate: step 3/5.</text>
</comment>
<dbReference type="EMBL" id="MBTG01000012">
    <property type="protein sequence ID" value="OPH57815.1"/>
    <property type="molecule type" value="Genomic_DNA"/>
</dbReference>
<comment type="similarity">
    <text evidence="4 7">Belongs to the NanE family.</text>
</comment>
<gene>
    <name evidence="7" type="primary">nanE</name>
    <name evidence="8" type="ORF">BC351_04775</name>
</gene>
<evidence type="ECO:0000256" key="3">
    <source>
        <dbReference type="ARBA" id="ARBA00005081"/>
    </source>
</evidence>
<dbReference type="InterPro" id="IPR007260">
    <property type="entry name" value="NanE"/>
</dbReference>
<evidence type="ECO:0000256" key="4">
    <source>
        <dbReference type="ARBA" id="ARBA00007439"/>
    </source>
</evidence>
<dbReference type="Gene3D" id="3.20.20.70">
    <property type="entry name" value="Aldolase class I"/>
    <property type="match status" value="1"/>
</dbReference>
<keyword evidence="5 7" id="KW-0413">Isomerase</keyword>
<comment type="caution">
    <text evidence="8">The sequence shown here is derived from an EMBL/GenBank/DDBJ whole genome shotgun (WGS) entry which is preliminary data.</text>
</comment>
<name>A0A1V4HKI9_9BACL</name>
<dbReference type="InterPro" id="IPR013785">
    <property type="entry name" value="Aldolase_TIM"/>
</dbReference>
<sequence>MRKLITARGLVVSCQAYEGEPLYGPHYMAEMAKGAELGGAIGIRANGVADIFVMKQHIQVPIIGLNKRKMEGSDVYITPTVEDALAVYAAGANIVAIDGTKRPRPDGRSLADTVKQLKQHKIPIMADISNDEEGLYAAELGVDYISTTLSGYTPYSPQISGPDIELVARLSRTVRIPIAAEGKYSQPAEVNRALEAGAQFVVIGSAITRPQYITERFIHAIPGDLKQNNERL</sequence>
<evidence type="ECO:0000256" key="6">
    <source>
        <dbReference type="ARBA" id="ARBA00023277"/>
    </source>
</evidence>
<dbReference type="GO" id="GO:0005975">
    <property type="term" value="P:carbohydrate metabolic process"/>
    <property type="evidence" value="ECO:0007669"/>
    <property type="project" value="UniProtKB-UniRule"/>
</dbReference>
<evidence type="ECO:0000256" key="5">
    <source>
        <dbReference type="ARBA" id="ARBA00023235"/>
    </source>
</evidence>
<dbReference type="GO" id="GO:0005829">
    <property type="term" value="C:cytosol"/>
    <property type="evidence" value="ECO:0007669"/>
    <property type="project" value="TreeGrafter"/>
</dbReference>
<organism evidence="8 9">
    <name type="scientific">Paenibacillus ferrarius</name>
    <dbReference type="NCBI Taxonomy" id="1469647"/>
    <lineage>
        <taxon>Bacteria</taxon>
        <taxon>Bacillati</taxon>
        <taxon>Bacillota</taxon>
        <taxon>Bacilli</taxon>
        <taxon>Bacillales</taxon>
        <taxon>Paenibacillaceae</taxon>
        <taxon>Paenibacillus</taxon>
    </lineage>
</organism>
<dbReference type="GO" id="GO:0006053">
    <property type="term" value="P:N-acetylmannosamine catabolic process"/>
    <property type="evidence" value="ECO:0007669"/>
    <property type="project" value="TreeGrafter"/>
</dbReference>
<comment type="function">
    <text evidence="2 7">Converts N-acetylmannosamine-6-phosphate (ManNAc-6-P) to N-acetylglucosamine-6-phosphate (GlcNAc-6-P).</text>
</comment>
<dbReference type="UniPathway" id="UPA00629">
    <property type="reaction ID" value="UER00682"/>
</dbReference>
<evidence type="ECO:0000256" key="2">
    <source>
        <dbReference type="ARBA" id="ARBA00002147"/>
    </source>
</evidence>
<evidence type="ECO:0000313" key="9">
    <source>
        <dbReference type="Proteomes" id="UP000190626"/>
    </source>
</evidence>
<evidence type="ECO:0000313" key="8">
    <source>
        <dbReference type="EMBL" id="OPH57815.1"/>
    </source>
</evidence>
<dbReference type="Proteomes" id="UP000190626">
    <property type="component" value="Unassembled WGS sequence"/>
</dbReference>
<dbReference type="Pfam" id="PF04131">
    <property type="entry name" value="NanE"/>
    <property type="match status" value="1"/>
</dbReference>
<dbReference type="InterPro" id="IPR011060">
    <property type="entry name" value="RibuloseP-bd_barrel"/>
</dbReference>
<proteinExistence type="inferred from homology"/>
<protein>
    <recommendedName>
        <fullName evidence="7">Putative N-acetylmannosamine-6-phosphate 2-epimerase</fullName>
        <ecNumber evidence="7">5.1.3.9</ecNumber>
    </recommendedName>
    <alternativeName>
        <fullName evidence="7">ManNAc-6-P epimerase</fullName>
    </alternativeName>
</protein>
<keyword evidence="6 7" id="KW-0119">Carbohydrate metabolism</keyword>
<dbReference type="EC" id="5.1.3.9" evidence="7"/>
<comment type="catalytic activity">
    <reaction evidence="1 7">
        <text>an N-acyl-D-glucosamine 6-phosphate = an N-acyl-D-mannosamine 6-phosphate</text>
        <dbReference type="Rhea" id="RHEA:23932"/>
        <dbReference type="ChEBI" id="CHEBI:57599"/>
        <dbReference type="ChEBI" id="CHEBI:57666"/>
        <dbReference type="EC" id="5.1.3.9"/>
    </reaction>
</comment>
<dbReference type="PANTHER" id="PTHR36204:SF1">
    <property type="entry name" value="N-ACETYLMANNOSAMINE-6-PHOSPHATE 2-EPIMERASE-RELATED"/>
    <property type="match status" value="1"/>
</dbReference>
<dbReference type="SUPFAM" id="SSF51366">
    <property type="entry name" value="Ribulose-phoshate binding barrel"/>
    <property type="match status" value="1"/>
</dbReference>
<evidence type="ECO:0000256" key="7">
    <source>
        <dbReference type="HAMAP-Rule" id="MF_01235"/>
    </source>
</evidence>
<keyword evidence="9" id="KW-1185">Reference proteome</keyword>
<dbReference type="GO" id="GO:0047465">
    <property type="term" value="F:N-acylglucosamine-6-phosphate 2-epimerase activity"/>
    <property type="evidence" value="ECO:0007669"/>
    <property type="project" value="UniProtKB-EC"/>
</dbReference>
<dbReference type="STRING" id="1469647.BC351_04775"/>
<dbReference type="CDD" id="cd04729">
    <property type="entry name" value="NanE"/>
    <property type="match status" value="1"/>
</dbReference>
<dbReference type="NCBIfam" id="NF002231">
    <property type="entry name" value="PRK01130.1"/>
    <property type="match status" value="1"/>
</dbReference>
<dbReference type="OrthoDB" id="9781704at2"/>
<dbReference type="GO" id="GO:0019262">
    <property type="term" value="P:N-acetylneuraminate catabolic process"/>
    <property type="evidence" value="ECO:0007669"/>
    <property type="project" value="UniProtKB-UniRule"/>
</dbReference>
<dbReference type="AlphaFoldDB" id="A0A1V4HKI9"/>
<accession>A0A1V4HKI9</accession>